<keyword evidence="2" id="KW-0378">Hydrolase</keyword>
<dbReference type="Pfam" id="PF02682">
    <property type="entry name" value="CT_C_D"/>
    <property type="match status" value="1"/>
</dbReference>
<dbReference type="SUPFAM" id="SSF50891">
    <property type="entry name" value="Cyclophilin-like"/>
    <property type="match status" value="1"/>
</dbReference>
<evidence type="ECO:0000256" key="2">
    <source>
        <dbReference type="ARBA" id="ARBA00022801"/>
    </source>
</evidence>
<dbReference type="AlphaFoldDB" id="A0A1H7QRE7"/>
<keyword evidence="1" id="KW-0547">Nucleotide-binding</keyword>
<feature type="domain" description="Carboxyltransferase" evidence="4">
    <location>
        <begin position="16"/>
        <end position="227"/>
    </location>
</feature>
<dbReference type="PANTHER" id="PTHR34698:SF2">
    <property type="entry name" value="5-OXOPROLINASE SUBUNIT B"/>
    <property type="match status" value="1"/>
</dbReference>
<evidence type="ECO:0000259" key="4">
    <source>
        <dbReference type="SMART" id="SM00796"/>
    </source>
</evidence>
<dbReference type="PANTHER" id="PTHR34698">
    <property type="entry name" value="5-OXOPROLINASE SUBUNIT B"/>
    <property type="match status" value="1"/>
</dbReference>
<keyword evidence="3" id="KW-0067">ATP-binding</keyword>
<dbReference type="GO" id="GO:0016787">
    <property type="term" value="F:hydrolase activity"/>
    <property type="evidence" value="ECO:0007669"/>
    <property type="project" value="UniProtKB-KW"/>
</dbReference>
<evidence type="ECO:0000256" key="3">
    <source>
        <dbReference type="ARBA" id="ARBA00022840"/>
    </source>
</evidence>
<reference evidence="6" key="1">
    <citation type="submission" date="2016-10" db="EMBL/GenBank/DDBJ databases">
        <authorList>
            <person name="Varghese N."/>
            <person name="Submissions S."/>
        </authorList>
    </citation>
    <scope>NUCLEOTIDE SEQUENCE [LARGE SCALE GENOMIC DNA]</scope>
    <source>
        <strain evidence="6">DSM 18733</strain>
    </source>
</reference>
<keyword evidence="6" id="KW-1185">Reference proteome</keyword>
<dbReference type="STRING" id="407022.SAMN05661044_02695"/>
<dbReference type="SMART" id="SM00796">
    <property type="entry name" value="AHS1"/>
    <property type="match status" value="1"/>
</dbReference>
<dbReference type="SUPFAM" id="SSF160467">
    <property type="entry name" value="PH0987 N-terminal domain-like"/>
    <property type="match status" value="1"/>
</dbReference>
<evidence type="ECO:0000313" key="5">
    <source>
        <dbReference type="EMBL" id="SEL50492.1"/>
    </source>
</evidence>
<evidence type="ECO:0000313" key="6">
    <source>
        <dbReference type="Proteomes" id="UP000199421"/>
    </source>
</evidence>
<dbReference type="GO" id="GO:0005524">
    <property type="term" value="F:ATP binding"/>
    <property type="evidence" value="ECO:0007669"/>
    <property type="project" value="UniProtKB-KW"/>
</dbReference>
<evidence type="ECO:0000256" key="1">
    <source>
        <dbReference type="ARBA" id="ARBA00022741"/>
    </source>
</evidence>
<sequence length="256" mass="28830">MSKIEIKKKSSDAADFNLYTLSECAITLAYDVEINTFTFYQISHLKEIIYKNPFAGFQCAVPAYASMTIFYDPIQVMQSKKLRGINCFEKISNYLSQIKEAFSANQAIKKPPIIIPVCYEDEYAPDIKELAKFLNLTIDNVVQIHVEAHYKVHMIGFVPGFPYLGGMSERLSVPRKNTPLKKVPAGSVGIAGKQTGIYPFDTPGGWCLIGRTPMTLFDTERIQPSLLQAGDEVIFDPISKQDFERIKSKENAIKDH</sequence>
<dbReference type="RefSeq" id="WP_093325087.1">
    <property type="nucleotide sequence ID" value="NZ_FOAF01000002.1"/>
</dbReference>
<dbReference type="InterPro" id="IPR029000">
    <property type="entry name" value="Cyclophilin-like_dom_sf"/>
</dbReference>
<dbReference type="Gene3D" id="3.30.1360.40">
    <property type="match status" value="1"/>
</dbReference>
<gene>
    <name evidence="5" type="ORF">SAMN05661044_02695</name>
</gene>
<accession>A0A1H7QRE7</accession>
<name>A0A1H7QRE7_OLID1</name>
<dbReference type="EMBL" id="FOAF01000002">
    <property type="protein sequence ID" value="SEL50492.1"/>
    <property type="molecule type" value="Genomic_DNA"/>
</dbReference>
<organism evidence="5 6">
    <name type="scientific">Olivibacter domesticus</name>
    <name type="common">Pseudosphingobacterium domesticum</name>
    <dbReference type="NCBI Taxonomy" id="407022"/>
    <lineage>
        <taxon>Bacteria</taxon>
        <taxon>Pseudomonadati</taxon>
        <taxon>Bacteroidota</taxon>
        <taxon>Sphingobacteriia</taxon>
        <taxon>Sphingobacteriales</taxon>
        <taxon>Sphingobacteriaceae</taxon>
        <taxon>Olivibacter</taxon>
    </lineage>
</organism>
<proteinExistence type="predicted"/>
<dbReference type="Proteomes" id="UP000199421">
    <property type="component" value="Unassembled WGS sequence"/>
</dbReference>
<dbReference type="NCBIfam" id="TIGR00370">
    <property type="entry name" value="5-oxoprolinase subunit PxpB"/>
    <property type="match status" value="1"/>
</dbReference>
<dbReference type="InterPro" id="IPR010016">
    <property type="entry name" value="PxpB"/>
</dbReference>
<dbReference type="InterPro" id="IPR003833">
    <property type="entry name" value="CT_C_D"/>
</dbReference>
<dbReference type="OrthoDB" id="9778567at2"/>
<dbReference type="Gene3D" id="2.40.100.10">
    <property type="entry name" value="Cyclophilin-like"/>
    <property type="match status" value="1"/>
</dbReference>
<protein>
    <submittedName>
        <fullName evidence="5">Inhibitor of KinA</fullName>
    </submittedName>
</protein>